<dbReference type="GO" id="GO:0007423">
    <property type="term" value="P:sensory organ development"/>
    <property type="evidence" value="ECO:0007669"/>
    <property type="project" value="TreeGrafter"/>
</dbReference>
<dbReference type="SMART" id="SM00353">
    <property type="entry name" value="HLH"/>
    <property type="match status" value="1"/>
</dbReference>
<dbReference type="PANTHER" id="PTHR19290">
    <property type="entry name" value="BASIC HELIX-LOOP-HELIX PROTEIN NEUROGENIN-RELATED"/>
    <property type="match status" value="1"/>
</dbReference>
<dbReference type="PANTHER" id="PTHR19290:SF163">
    <property type="entry name" value="BASIC HELIX-LOOP-HELIX NEURAL TRANSCRIPTION FACTOR TAP"/>
    <property type="match status" value="1"/>
</dbReference>
<name>A0A3M6TJP2_POCDA</name>
<dbReference type="PROSITE" id="PS50888">
    <property type="entry name" value="BHLH"/>
    <property type="match status" value="1"/>
</dbReference>
<evidence type="ECO:0000256" key="1">
    <source>
        <dbReference type="SAM" id="MobiDB-lite"/>
    </source>
</evidence>
<dbReference type="Gene3D" id="4.10.280.10">
    <property type="entry name" value="Helix-loop-helix DNA-binding domain"/>
    <property type="match status" value="1"/>
</dbReference>
<dbReference type="Pfam" id="PF00010">
    <property type="entry name" value="HLH"/>
    <property type="match status" value="1"/>
</dbReference>
<reference evidence="3 4" key="1">
    <citation type="journal article" date="2018" name="Sci. Rep.">
        <title>Comparative analysis of the Pocillopora damicornis genome highlights role of immune system in coral evolution.</title>
        <authorList>
            <person name="Cunning R."/>
            <person name="Bay R.A."/>
            <person name="Gillette P."/>
            <person name="Baker A.C."/>
            <person name="Traylor-Knowles N."/>
        </authorList>
    </citation>
    <scope>NUCLEOTIDE SEQUENCE [LARGE SCALE GENOMIC DNA]</scope>
    <source>
        <strain evidence="3">RSMAS</strain>
        <tissue evidence="3">Whole animal</tissue>
    </source>
</reference>
<comment type="caution">
    <text evidence="3">The sequence shown here is derived from an EMBL/GenBank/DDBJ whole genome shotgun (WGS) entry which is preliminary data.</text>
</comment>
<dbReference type="GO" id="GO:0061564">
    <property type="term" value="P:axon development"/>
    <property type="evidence" value="ECO:0007669"/>
    <property type="project" value="TreeGrafter"/>
</dbReference>
<dbReference type="AlphaFoldDB" id="A0A3M6TJP2"/>
<dbReference type="GO" id="GO:0045944">
    <property type="term" value="P:positive regulation of transcription by RNA polymerase II"/>
    <property type="evidence" value="ECO:0007669"/>
    <property type="project" value="TreeGrafter"/>
</dbReference>
<dbReference type="GO" id="GO:0046983">
    <property type="term" value="F:protein dimerization activity"/>
    <property type="evidence" value="ECO:0007669"/>
    <property type="project" value="InterPro"/>
</dbReference>
<dbReference type="InterPro" id="IPR050359">
    <property type="entry name" value="bHLH_transcription_factors"/>
</dbReference>
<gene>
    <name evidence="3" type="ORF">pdam_00008652</name>
</gene>
<dbReference type="STRING" id="46731.A0A3M6TJP2"/>
<dbReference type="GO" id="GO:0000981">
    <property type="term" value="F:DNA-binding transcription factor activity, RNA polymerase II-specific"/>
    <property type="evidence" value="ECO:0007669"/>
    <property type="project" value="TreeGrafter"/>
</dbReference>
<dbReference type="InterPro" id="IPR036638">
    <property type="entry name" value="HLH_DNA-bd_sf"/>
</dbReference>
<keyword evidence="4" id="KW-1185">Reference proteome</keyword>
<evidence type="ECO:0000313" key="3">
    <source>
        <dbReference type="EMBL" id="RMX41590.1"/>
    </source>
</evidence>
<dbReference type="GO" id="GO:0070888">
    <property type="term" value="F:E-box binding"/>
    <property type="evidence" value="ECO:0007669"/>
    <property type="project" value="TreeGrafter"/>
</dbReference>
<evidence type="ECO:0000313" key="4">
    <source>
        <dbReference type="Proteomes" id="UP000275408"/>
    </source>
</evidence>
<evidence type="ECO:0000259" key="2">
    <source>
        <dbReference type="PROSITE" id="PS50888"/>
    </source>
</evidence>
<dbReference type="SUPFAM" id="SSF47459">
    <property type="entry name" value="HLH, helix-loop-helix DNA-binding domain"/>
    <property type="match status" value="1"/>
</dbReference>
<dbReference type="GO" id="GO:0005634">
    <property type="term" value="C:nucleus"/>
    <property type="evidence" value="ECO:0007669"/>
    <property type="project" value="TreeGrafter"/>
</dbReference>
<dbReference type="EMBL" id="RCHS01003477">
    <property type="protein sequence ID" value="RMX41590.1"/>
    <property type="molecule type" value="Genomic_DNA"/>
</dbReference>
<accession>A0A3M6TJP2</accession>
<dbReference type="Proteomes" id="UP000275408">
    <property type="component" value="Unassembled WGS sequence"/>
</dbReference>
<dbReference type="CDD" id="cd11390">
    <property type="entry name" value="bHLH_TS"/>
    <property type="match status" value="1"/>
</dbReference>
<protein>
    <recommendedName>
        <fullName evidence="2">BHLH domain-containing protein</fullName>
    </recommendedName>
</protein>
<feature type="region of interest" description="Disordered" evidence="1">
    <location>
        <begin position="59"/>
        <end position="79"/>
    </location>
</feature>
<sequence>MFGTSSGSRPTFGVTMEETASPNQWFFQDTENFSATATPSLAMPAVNPLTSCNEQQYYPHEVSNDQPKKSAKSTSLEPRLRRIRANNRERRRIQAINDAMEALRKAIPSTNNKRKLTKLELLRLAQEYIRQLSEMLCSSTSPFEDEVVNVPELLNKIPVRLFSIRVF</sequence>
<dbReference type="InterPro" id="IPR011598">
    <property type="entry name" value="bHLH_dom"/>
</dbReference>
<proteinExistence type="predicted"/>
<feature type="domain" description="BHLH" evidence="2">
    <location>
        <begin position="80"/>
        <end position="132"/>
    </location>
</feature>
<organism evidence="3 4">
    <name type="scientific">Pocillopora damicornis</name>
    <name type="common">Cauliflower coral</name>
    <name type="synonym">Millepora damicornis</name>
    <dbReference type="NCBI Taxonomy" id="46731"/>
    <lineage>
        <taxon>Eukaryota</taxon>
        <taxon>Metazoa</taxon>
        <taxon>Cnidaria</taxon>
        <taxon>Anthozoa</taxon>
        <taxon>Hexacorallia</taxon>
        <taxon>Scleractinia</taxon>
        <taxon>Astrocoeniina</taxon>
        <taxon>Pocilloporidae</taxon>
        <taxon>Pocillopora</taxon>
    </lineage>
</organism>